<evidence type="ECO:0008006" key="17">
    <source>
        <dbReference type="Google" id="ProtNLM"/>
    </source>
</evidence>
<keyword evidence="7" id="KW-0406">Ion transport</keyword>
<feature type="domain" description="TonB-dependent receptor-like beta-barrel" evidence="14">
    <location>
        <begin position="348"/>
        <end position="784"/>
    </location>
</feature>
<comment type="similarity">
    <text evidence="11 12">Belongs to the TonB-dependent receptor family.</text>
</comment>
<dbReference type="GO" id="GO:0009279">
    <property type="term" value="C:cell outer membrane"/>
    <property type="evidence" value="ECO:0007669"/>
    <property type="project" value="UniProtKB-SubCell"/>
</dbReference>
<dbReference type="GO" id="GO:0006826">
    <property type="term" value="P:iron ion transport"/>
    <property type="evidence" value="ECO:0007669"/>
    <property type="project" value="UniProtKB-KW"/>
</dbReference>
<keyword evidence="8 12" id="KW-0798">TonB box</keyword>
<sequence length="830" mass="90938">MKSFKYLLLPVFFFNISLIAQESDEDNANDIEEVVVTATSRETSIFEVPYNISAVSGSDIDSKGIQDTAELLRSFAGISTIDRGSRNAGTVNNIRIRGLNVDSNALQDYPVSAAAAVSTYVDKTPVFANFLLKDLNRVEVLRGPQSTLYGSGALGGTVRYITNKPSLDGFSSKVNLTASQVKGSDDIGDNVDVVINVPVLSNIAYRFVSSKADYPGITDYVNVHEVTDLPAFDPYGIGLISGSSGVPSLKNGFGTALDFMTSPPVINGVKDADTVDVEFFRHKVLVDISDNLELLITSTTQEDMVGGRRAPSTGTRYVLNDSCVDLTATDCYSTSAYGSYDNGAVMLEPSMREVTLNTVELNFDGSAADLEVSLSNYERESESITDNTGFFANGGFLTSDIAGYYSDFGVGGIFAVPPRPYVAANRQYDNSGKTLEVRLISEKSDVVDYVLGFFMQKEQLTRRQQTMIKGTNAWNGYYYGVDYVVDPLETDFDYRVSETIRQKAAYGELTYHASDVFDVTFGFRHFSLNAGGTSDMSFALYGLGPSTGDHDNQESDTLYKLNLAYMPKSNQTWYATLSEGFRRGGVNAVPTEGTFTEEAGWVPFDSDSVLNLEFGTKGVSKKDVYYNISVYRVDWNNPQLNTDTPNYSFYAVINGDEAQTTGLDIELKGTVGSLDWDLGYARNKSDLRADLVTPASVPTVYAPQGDGLPGTPEDMFNAGLAYTHYFTNGWGVVHRANMYYQSDMKNHLSTNVAYSQQLDSFTIGDVSATFFNDDMYVSLFVKNLMNERGVTGMFKSESFGPNPAEGFYGSNDREFIALPRTVGISIEKSF</sequence>
<organism evidence="16">
    <name type="scientific">uncultured bacterium EIL80E09</name>
    <dbReference type="NCBI Taxonomy" id="1768207"/>
    <lineage>
        <taxon>Bacteria</taxon>
        <taxon>environmental samples</taxon>
    </lineage>
</organism>
<feature type="chain" id="PRO_5006831217" description="TonB-dependent receptor" evidence="13">
    <location>
        <begin position="23"/>
        <end position="830"/>
    </location>
</feature>
<proteinExistence type="inferred from homology"/>
<evidence type="ECO:0000313" key="16">
    <source>
        <dbReference type="EMBL" id="ALS55961.1"/>
    </source>
</evidence>
<comment type="subcellular location">
    <subcellularLocation>
        <location evidence="1 11">Cell outer membrane</location>
        <topology evidence="1 11">Multi-pass membrane protein</topology>
    </subcellularLocation>
</comment>
<dbReference type="Pfam" id="PF07715">
    <property type="entry name" value="Plug"/>
    <property type="match status" value="1"/>
</dbReference>
<dbReference type="SUPFAM" id="SSF56935">
    <property type="entry name" value="Porins"/>
    <property type="match status" value="1"/>
</dbReference>
<reference evidence="16" key="1">
    <citation type="journal article" date="2016" name="ISME J.">
        <title>Functional metagenomic screen reveals new and diverse microbial rhodopsins.</title>
        <authorList>
            <person name="Pushkarev A."/>
            <person name="Beja O."/>
        </authorList>
    </citation>
    <scope>NUCLEOTIDE SEQUENCE</scope>
</reference>
<feature type="domain" description="TonB-dependent receptor plug" evidence="15">
    <location>
        <begin position="46"/>
        <end position="157"/>
    </location>
</feature>
<evidence type="ECO:0000259" key="15">
    <source>
        <dbReference type="Pfam" id="PF07715"/>
    </source>
</evidence>
<dbReference type="InterPro" id="IPR036942">
    <property type="entry name" value="Beta-barrel_TonB_sf"/>
</dbReference>
<dbReference type="PROSITE" id="PS52016">
    <property type="entry name" value="TONB_DEPENDENT_REC_3"/>
    <property type="match status" value="1"/>
</dbReference>
<evidence type="ECO:0000256" key="4">
    <source>
        <dbReference type="ARBA" id="ARBA00022496"/>
    </source>
</evidence>
<accession>A0A0U2M5F4</accession>
<keyword evidence="2 11" id="KW-0813">Transport</keyword>
<evidence type="ECO:0000256" key="2">
    <source>
        <dbReference type="ARBA" id="ARBA00022448"/>
    </source>
</evidence>
<name>A0A0U2M5F4_9BACT</name>
<feature type="signal peptide" evidence="13">
    <location>
        <begin position="1"/>
        <end position="22"/>
    </location>
</feature>
<evidence type="ECO:0000256" key="6">
    <source>
        <dbReference type="ARBA" id="ARBA00023004"/>
    </source>
</evidence>
<evidence type="ECO:0000256" key="9">
    <source>
        <dbReference type="ARBA" id="ARBA00023136"/>
    </source>
</evidence>
<dbReference type="EMBL" id="KT201083">
    <property type="protein sequence ID" value="ALS55961.1"/>
    <property type="molecule type" value="Genomic_DNA"/>
</dbReference>
<keyword evidence="9 11" id="KW-0472">Membrane</keyword>
<evidence type="ECO:0000259" key="14">
    <source>
        <dbReference type="Pfam" id="PF00593"/>
    </source>
</evidence>
<dbReference type="PANTHER" id="PTHR32552:SF81">
    <property type="entry name" value="TONB-DEPENDENT OUTER MEMBRANE RECEPTOR"/>
    <property type="match status" value="1"/>
</dbReference>
<keyword evidence="4" id="KW-0410">Iron transport</keyword>
<evidence type="ECO:0000256" key="13">
    <source>
        <dbReference type="SAM" id="SignalP"/>
    </source>
</evidence>
<evidence type="ECO:0000256" key="1">
    <source>
        <dbReference type="ARBA" id="ARBA00004571"/>
    </source>
</evidence>
<evidence type="ECO:0000256" key="7">
    <source>
        <dbReference type="ARBA" id="ARBA00023065"/>
    </source>
</evidence>
<keyword evidence="3 11" id="KW-1134">Transmembrane beta strand</keyword>
<dbReference type="AlphaFoldDB" id="A0A0U2M5F4"/>
<keyword evidence="5 11" id="KW-0812">Transmembrane</keyword>
<dbReference type="Gene3D" id="2.40.170.20">
    <property type="entry name" value="TonB-dependent receptor, beta-barrel domain"/>
    <property type="match status" value="2"/>
</dbReference>
<evidence type="ECO:0000256" key="8">
    <source>
        <dbReference type="ARBA" id="ARBA00023077"/>
    </source>
</evidence>
<dbReference type="InterPro" id="IPR039426">
    <property type="entry name" value="TonB-dep_rcpt-like"/>
</dbReference>
<evidence type="ECO:0000256" key="11">
    <source>
        <dbReference type="PROSITE-ProRule" id="PRU01360"/>
    </source>
</evidence>
<protein>
    <recommendedName>
        <fullName evidence="17">TonB-dependent receptor</fullName>
    </recommendedName>
</protein>
<dbReference type="PANTHER" id="PTHR32552">
    <property type="entry name" value="FERRICHROME IRON RECEPTOR-RELATED"/>
    <property type="match status" value="1"/>
</dbReference>
<keyword evidence="6" id="KW-0408">Iron</keyword>
<evidence type="ECO:0000256" key="10">
    <source>
        <dbReference type="ARBA" id="ARBA00023237"/>
    </source>
</evidence>
<keyword evidence="10 11" id="KW-0998">Cell outer membrane</keyword>
<evidence type="ECO:0000256" key="12">
    <source>
        <dbReference type="RuleBase" id="RU003357"/>
    </source>
</evidence>
<evidence type="ECO:0000256" key="3">
    <source>
        <dbReference type="ARBA" id="ARBA00022452"/>
    </source>
</evidence>
<dbReference type="InterPro" id="IPR012910">
    <property type="entry name" value="Plug_dom"/>
</dbReference>
<dbReference type="InterPro" id="IPR000531">
    <property type="entry name" value="Beta-barrel_TonB"/>
</dbReference>
<dbReference type="Pfam" id="PF00593">
    <property type="entry name" value="TonB_dep_Rec_b-barrel"/>
    <property type="match status" value="1"/>
</dbReference>
<evidence type="ECO:0000256" key="5">
    <source>
        <dbReference type="ARBA" id="ARBA00022692"/>
    </source>
</evidence>
<keyword evidence="13" id="KW-0732">Signal</keyword>